<proteinExistence type="predicted"/>
<evidence type="ECO:0000259" key="4">
    <source>
        <dbReference type="Pfam" id="PF24981"/>
    </source>
</evidence>
<feature type="domain" description="Attractin/MKLN-like beta-propeller" evidence="4">
    <location>
        <begin position="44"/>
        <end position="280"/>
    </location>
</feature>
<dbReference type="InterPro" id="IPR015915">
    <property type="entry name" value="Kelch-typ_b-propeller"/>
</dbReference>
<keyword evidence="2" id="KW-0677">Repeat</keyword>
<feature type="region of interest" description="Disordered" evidence="3">
    <location>
        <begin position="26"/>
        <end position="46"/>
    </location>
</feature>
<dbReference type="InterPro" id="IPR006652">
    <property type="entry name" value="Kelch_1"/>
</dbReference>
<accession>A0A6L9EGM7</accession>
<dbReference type="RefSeq" id="WP_161436877.1">
    <property type="nucleotide sequence ID" value="NZ_WXYO01000008.1"/>
</dbReference>
<dbReference type="Proteomes" id="UP000475249">
    <property type="component" value="Unassembled WGS sequence"/>
</dbReference>
<dbReference type="PANTHER" id="PTHR46375:SF3">
    <property type="entry name" value="KELCH REPEAT AND BTB DOMAIN-CONTAINING PROTEIN 13"/>
    <property type="match status" value="1"/>
</dbReference>
<reference evidence="5 6" key="1">
    <citation type="submission" date="2020-01" db="EMBL/GenBank/DDBJ databases">
        <title>Bacteria diversity of Porities sp.</title>
        <authorList>
            <person name="Wang G."/>
        </authorList>
    </citation>
    <scope>NUCLEOTIDE SEQUENCE [LARGE SCALE GENOMIC DNA]</scope>
    <source>
        <strain evidence="5 6">R33</strain>
    </source>
</reference>
<organism evidence="5 6">
    <name type="scientific">Poritiphilus flavus</name>
    <dbReference type="NCBI Taxonomy" id="2697053"/>
    <lineage>
        <taxon>Bacteria</taxon>
        <taxon>Pseudomonadati</taxon>
        <taxon>Bacteroidota</taxon>
        <taxon>Flavobacteriia</taxon>
        <taxon>Flavobacteriales</taxon>
        <taxon>Flavobacteriaceae</taxon>
        <taxon>Poritiphilus</taxon>
    </lineage>
</organism>
<protein>
    <submittedName>
        <fullName evidence="5">Galactose oxidase</fullName>
    </submittedName>
</protein>
<dbReference type="InterPro" id="IPR052392">
    <property type="entry name" value="Kelch-BTB_domain-containing"/>
</dbReference>
<evidence type="ECO:0000256" key="3">
    <source>
        <dbReference type="SAM" id="MobiDB-lite"/>
    </source>
</evidence>
<gene>
    <name evidence="5" type="ORF">GTQ38_17600</name>
</gene>
<keyword evidence="1" id="KW-0880">Kelch repeat</keyword>
<dbReference type="EMBL" id="WXYO01000008">
    <property type="protein sequence ID" value="NAS13833.1"/>
    <property type="molecule type" value="Genomic_DNA"/>
</dbReference>
<name>A0A6L9EGM7_9FLAO</name>
<evidence type="ECO:0000256" key="1">
    <source>
        <dbReference type="ARBA" id="ARBA00022441"/>
    </source>
</evidence>
<dbReference type="InterPro" id="IPR056737">
    <property type="entry name" value="Beta-prop_ATRN-MKLN-like"/>
</dbReference>
<dbReference type="AlphaFoldDB" id="A0A6L9EGM7"/>
<dbReference type="SMART" id="SM00612">
    <property type="entry name" value="Kelch"/>
    <property type="match status" value="4"/>
</dbReference>
<comment type="caution">
    <text evidence="5">The sequence shown here is derived from an EMBL/GenBank/DDBJ whole genome shotgun (WGS) entry which is preliminary data.</text>
</comment>
<dbReference type="Gene3D" id="2.120.10.80">
    <property type="entry name" value="Kelch-type beta propeller"/>
    <property type="match status" value="2"/>
</dbReference>
<evidence type="ECO:0000313" key="5">
    <source>
        <dbReference type="EMBL" id="NAS13833.1"/>
    </source>
</evidence>
<keyword evidence="6" id="KW-1185">Reference proteome</keyword>
<sequence length="347" mass="37968">MAHIWKVLLLPIVLLNVYACKNDQKNRSDTEELQQMEESESPSEASWRYVTSEDGSLPVARHEAAFARVGDKFYLLGGRGDRATSIFDTSTNTWTEGPEPPLEMHHFQPVVVGSKIYILGAFTGGWPDETPIPHIYIYDTETDTWTQGDEIPENRRRASTGNILHNGKIYMLCGIKNGHIGDHKDWADSYDTATGSWEILVDAPRTRDHFQAVLHKGKIYALAGRNTGSTDTPFGGTIAEVDAYDIASNNWSSTSDPIPTERAGTAAILYMGQILVGGGESTVQEKAHAEVEALDPETGNWTVFPELNEGRHGTGLVGFEGQLYIASGCGNRGGSPELTTVERLGGE</sequence>
<evidence type="ECO:0000313" key="6">
    <source>
        <dbReference type="Proteomes" id="UP000475249"/>
    </source>
</evidence>
<feature type="compositionally biased region" description="Acidic residues" evidence="3">
    <location>
        <begin position="31"/>
        <end position="41"/>
    </location>
</feature>
<evidence type="ECO:0000256" key="2">
    <source>
        <dbReference type="ARBA" id="ARBA00022737"/>
    </source>
</evidence>
<dbReference type="PANTHER" id="PTHR46375">
    <property type="entry name" value="KELCH REPEAT AND BTB DOMAIN-CONTAINING PROTEIN 13-RELATED"/>
    <property type="match status" value="1"/>
</dbReference>
<dbReference type="Pfam" id="PF24981">
    <property type="entry name" value="Beta-prop_ATRN-LZTR1"/>
    <property type="match status" value="1"/>
</dbReference>
<dbReference type="SUPFAM" id="SSF117281">
    <property type="entry name" value="Kelch motif"/>
    <property type="match status" value="1"/>
</dbReference>